<reference evidence="1 2" key="1">
    <citation type="journal article" date="2014" name="PLoS Genet.">
        <title>Hidden diversity in honey bee gut symbionts detected by single-cell genomics.</title>
        <authorList>
            <person name="Engel P."/>
            <person name="Stepanauskas R."/>
            <person name="Moran N."/>
        </authorList>
    </citation>
    <scope>NUCLEOTIDE SEQUENCE [LARGE SCALE GENOMIC DNA]</scope>
    <source>
        <strain evidence="1 2">SCGC AB-598-J21</strain>
    </source>
</reference>
<protein>
    <submittedName>
        <fullName evidence="1">Uncharacterized protein</fullName>
    </submittedName>
</protein>
<dbReference type="Proteomes" id="UP000027644">
    <property type="component" value="Unassembled WGS sequence"/>
</dbReference>
<name>A0A074VYX4_9NEIS</name>
<organism evidence="1 2">
    <name type="scientific">Snodgrassella alvi SCGC AB-598-J21</name>
    <dbReference type="NCBI Taxonomy" id="1385367"/>
    <lineage>
        <taxon>Bacteria</taxon>
        <taxon>Pseudomonadati</taxon>
        <taxon>Pseudomonadota</taxon>
        <taxon>Betaproteobacteria</taxon>
        <taxon>Neisseriales</taxon>
        <taxon>Neisseriaceae</taxon>
        <taxon>Snodgrassella</taxon>
    </lineage>
</organism>
<dbReference type="EMBL" id="AVQL01000451">
    <property type="protein sequence ID" value="KEQ00414.1"/>
    <property type="molecule type" value="Genomic_DNA"/>
</dbReference>
<evidence type="ECO:0000313" key="1">
    <source>
        <dbReference type="EMBL" id="KEQ00414.1"/>
    </source>
</evidence>
<sequence>MSFTLYEDEQMTREAVSPYQLDFNGTGKNEFRLYFGSPYSYETLKPKSDGQIMLIPASRLEKWQPNYGYSFGSIVEPTAANGCMYQVVSNGTTSTREPEWSTVPNTQCSSGGVVFTNLGAKFQPEDIRLSLTQSGLDKAAPGAFLALGAQLQGGKAIPVFIRVTNNDSAPRSDRSDPCISIRLNATTTETIAHSGNL</sequence>
<proteinExistence type="predicted"/>
<accession>A0A074VYX4</accession>
<comment type="caution">
    <text evidence="1">The sequence shown here is derived from an EMBL/GenBank/DDBJ whole genome shotgun (WGS) entry which is preliminary data.</text>
</comment>
<evidence type="ECO:0000313" key="2">
    <source>
        <dbReference type="Proteomes" id="UP000027644"/>
    </source>
</evidence>
<dbReference type="AlphaFoldDB" id="A0A074VYX4"/>
<gene>
    <name evidence="1" type="ORF">SASC598J21_018150</name>
</gene>